<feature type="chain" id="PRO_5045046975" description="histidine kinase" evidence="8">
    <location>
        <begin position="25"/>
        <end position="1390"/>
    </location>
</feature>
<evidence type="ECO:0000256" key="5">
    <source>
        <dbReference type="ARBA" id="ARBA00023163"/>
    </source>
</evidence>
<evidence type="ECO:0000259" key="9">
    <source>
        <dbReference type="PROSITE" id="PS01124"/>
    </source>
</evidence>
<dbReference type="SUPFAM" id="SSF55874">
    <property type="entry name" value="ATPase domain of HSP90 chaperone/DNA topoisomerase II/histidine kinase"/>
    <property type="match status" value="1"/>
</dbReference>
<evidence type="ECO:0000256" key="1">
    <source>
        <dbReference type="ARBA" id="ARBA00000085"/>
    </source>
</evidence>
<dbReference type="SUPFAM" id="SSF46689">
    <property type="entry name" value="Homeodomain-like"/>
    <property type="match status" value="1"/>
</dbReference>
<dbReference type="Gene3D" id="1.10.287.130">
    <property type="match status" value="1"/>
</dbReference>
<dbReference type="SMART" id="SM00387">
    <property type="entry name" value="HATPase_c"/>
    <property type="match status" value="1"/>
</dbReference>
<dbReference type="EC" id="2.7.13.3" evidence="2"/>
<dbReference type="Gene3D" id="3.40.50.2300">
    <property type="match status" value="1"/>
</dbReference>
<dbReference type="Pfam" id="PF07495">
    <property type="entry name" value="Y_Y_Y"/>
    <property type="match status" value="1"/>
</dbReference>
<dbReference type="SMART" id="SM00448">
    <property type="entry name" value="REC"/>
    <property type="match status" value="1"/>
</dbReference>
<dbReference type="Pfam" id="PF00072">
    <property type="entry name" value="Response_reg"/>
    <property type="match status" value="1"/>
</dbReference>
<dbReference type="InterPro" id="IPR011006">
    <property type="entry name" value="CheY-like_superfamily"/>
</dbReference>
<dbReference type="Pfam" id="PF07494">
    <property type="entry name" value="Reg_prop"/>
    <property type="match status" value="8"/>
</dbReference>
<dbReference type="InterPro" id="IPR018060">
    <property type="entry name" value="HTH_AraC"/>
</dbReference>
<evidence type="ECO:0000256" key="7">
    <source>
        <dbReference type="SAM" id="Phobius"/>
    </source>
</evidence>
<keyword evidence="13" id="KW-1185">Reference proteome</keyword>
<dbReference type="PROSITE" id="PS50109">
    <property type="entry name" value="HIS_KIN"/>
    <property type="match status" value="1"/>
</dbReference>
<dbReference type="InterPro" id="IPR003594">
    <property type="entry name" value="HATPase_dom"/>
</dbReference>
<dbReference type="InterPro" id="IPR004358">
    <property type="entry name" value="Sig_transdc_His_kin-like_C"/>
</dbReference>
<dbReference type="RefSeq" id="WP_186737556.1">
    <property type="nucleotide sequence ID" value="NZ_VFIA01000011.1"/>
</dbReference>
<evidence type="ECO:0000259" key="11">
    <source>
        <dbReference type="PROSITE" id="PS50110"/>
    </source>
</evidence>
<evidence type="ECO:0000256" key="8">
    <source>
        <dbReference type="SAM" id="SignalP"/>
    </source>
</evidence>
<proteinExistence type="predicted"/>
<dbReference type="SUPFAM" id="SSF52172">
    <property type="entry name" value="CheY-like"/>
    <property type="match status" value="1"/>
</dbReference>
<dbReference type="Gene3D" id="3.30.565.10">
    <property type="entry name" value="Histidine kinase-like ATPase, C-terminal domain"/>
    <property type="match status" value="1"/>
</dbReference>
<comment type="caution">
    <text evidence="12">The sequence shown here is derived from an EMBL/GenBank/DDBJ whole genome shotgun (WGS) entry which is preliminary data.</text>
</comment>
<keyword evidence="7" id="KW-0812">Transmembrane</keyword>
<evidence type="ECO:0000259" key="10">
    <source>
        <dbReference type="PROSITE" id="PS50109"/>
    </source>
</evidence>
<dbReference type="InterPro" id="IPR015943">
    <property type="entry name" value="WD40/YVTN_repeat-like_dom_sf"/>
</dbReference>
<evidence type="ECO:0000256" key="2">
    <source>
        <dbReference type="ARBA" id="ARBA00012438"/>
    </source>
</evidence>
<evidence type="ECO:0000256" key="3">
    <source>
        <dbReference type="ARBA" id="ARBA00022553"/>
    </source>
</evidence>
<reference evidence="12 13" key="1">
    <citation type="submission" date="2019-06" db="EMBL/GenBank/DDBJ databases">
        <title>Spirosoma utsteinense sp. nov. isolated from Antarctic ice-free soils.</title>
        <authorList>
            <person name="Tahon G."/>
        </authorList>
    </citation>
    <scope>NUCLEOTIDE SEQUENCE [LARGE SCALE GENOMIC DNA]</scope>
    <source>
        <strain evidence="12 13">LMG 31447</strain>
    </source>
</reference>
<dbReference type="Gene3D" id="2.60.40.10">
    <property type="entry name" value="Immunoglobulins"/>
    <property type="match status" value="1"/>
</dbReference>
<dbReference type="CDD" id="cd16922">
    <property type="entry name" value="HATPase_EvgS-ArcB-TorS-like"/>
    <property type="match status" value="1"/>
</dbReference>
<dbReference type="Pfam" id="PF12833">
    <property type="entry name" value="HTH_18"/>
    <property type="match status" value="1"/>
</dbReference>
<protein>
    <recommendedName>
        <fullName evidence="2">histidine kinase</fullName>
        <ecNumber evidence="2">2.7.13.3</ecNumber>
    </recommendedName>
</protein>
<dbReference type="InterPro" id="IPR001789">
    <property type="entry name" value="Sig_transdc_resp-reg_receiver"/>
</dbReference>
<gene>
    <name evidence="12" type="ORF">FH603_2281</name>
</gene>
<dbReference type="CDD" id="cd17574">
    <property type="entry name" value="REC_OmpR"/>
    <property type="match status" value="1"/>
</dbReference>
<dbReference type="InterPro" id="IPR011110">
    <property type="entry name" value="Reg_prop"/>
</dbReference>
<evidence type="ECO:0000256" key="6">
    <source>
        <dbReference type="PROSITE-ProRule" id="PRU00169"/>
    </source>
</evidence>
<dbReference type="InterPro" id="IPR013783">
    <property type="entry name" value="Ig-like_fold"/>
</dbReference>
<feature type="modified residue" description="4-aspartylphosphate" evidence="6">
    <location>
        <position position="1185"/>
    </location>
</feature>
<keyword evidence="8" id="KW-0732">Signal</keyword>
<dbReference type="InterPro" id="IPR003661">
    <property type="entry name" value="HisK_dim/P_dom"/>
</dbReference>
<feature type="signal peptide" evidence="8">
    <location>
        <begin position="1"/>
        <end position="24"/>
    </location>
</feature>
<keyword evidence="5" id="KW-0804">Transcription</keyword>
<dbReference type="InterPro" id="IPR036097">
    <property type="entry name" value="HisK_dim/P_sf"/>
</dbReference>
<dbReference type="SUPFAM" id="SSF47384">
    <property type="entry name" value="Homodimeric domain of signal transducing histidine kinase"/>
    <property type="match status" value="1"/>
</dbReference>
<dbReference type="Pfam" id="PF02518">
    <property type="entry name" value="HATPase_c"/>
    <property type="match status" value="1"/>
</dbReference>
<dbReference type="InterPro" id="IPR011123">
    <property type="entry name" value="Y_Y_Y"/>
</dbReference>
<keyword evidence="3 6" id="KW-0597">Phosphoprotein</keyword>
<feature type="domain" description="HTH araC/xylS-type" evidence="9">
    <location>
        <begin position="1284"/>
        <end position="1383"/>
    </location>
</feature>
<dbReference type="EMBL" id="VFIA01000011">
    <property type="protein sequence ID" value="MBC3791773.1"/>
    <property type="molecule type" value="Genomic_DNA"/>
</dbReference>
<keyword evidence="7" id="KW-1133">Transmembrane helix</keyword>
<dbReference type="SMART" id="SM00388">
    <property type="entry name" value="HisKA"/>
    <property type="match status" value="1"/>
</dbReference>
<name>A0ABR6W6J4_9BACT</name>
<organism evidence="12 13">
    <name type="scientific">Spirosoma utsteinense</name>
    <dbReference type="NCBI Taxonomy" id="2585773"/>
    <lineage>
        <taxon>Bacteria</taxon>
        <taxon>Pseudomonadati</taxon>
        <taxon>Bacteroidota</taxon>
        <taxon>Cytophagia</taxon>
        <taxon>Cytophagales</taxon>
        <taxon>Cytophagaceae</taxon>
        <taxon>Spirosoma</taxon>
    </lineage>
</organism>
<dbReference type="PANTHER" id="PTHR43547">
    <property type="entry name" value="TWO-COMPONENT HISTIDINE KINASE"/>
    <property type="match status" value="1"/>
</dbReference>
<dbReference type="Proteomes" id="UP000700732">
    <property type="component" value="Unassembled WGS sequence"/>
</dbReference>
<dbReference type="InterPro" id="IPR009057">
    <property type="entry name" value="Homeodomain-like_sf"/>
</dbReference>
<dbReference type="Pfam" id="PF00512">
    <property type="entry name" value="HisKA"/>
    <property type="match status" value="1"/>
</dbReference>
<sequence length="1390" mass="157629">MRSVPYTLSLGLWLLWGLTSGACAQTPPYAFSRLTTSRGLSNNQVNCLMKDRQGFLWVGTMSGLNRYDGYSFRVFRHAFRDSTSIPGNYVNRMFEDPLGRMWVKTRTGDAVYDPSTERFDQNTLPLLRALGLPNTTLNNIHKDRQGNYWLLTSAGAYYYRTATRQTEAVRHRPTDRQSPADDNLTALQEDSRGAVWLLHRSGLLEKLDARTHRVIDRSQALQQKNNNQLYDYQLFIDADNDLWVHTGNEGKGVYFIDTHTGKLTHIQRNVGAASLNNNLVRDITQDEQGLIWIGTDHGGINLLDKKTGTIRYLRHNPADDSSVGQNSIYDFYRDADGIIWVGTFKQGISYYHKNNLRFSLYRHRASDPASLNDDDVNRFAEDKKGNLWIGSNGGGLSYFDRASNRFIPSAAFARAAGPNSVIVSMLIDHEQTLWVGTYMGGLYAIRGDKVTAYKHDEANPASIASNNIWEIYEDRQQNLWIGTLESGLDRFDRRQNRFYHYRTTDGKSIHSDYISSILEDQAGNLWIGTAYGIDVLDGQSGRFRQYVNYNQDPNGLSNNNINTLLEDSRGTIWVGTNEGLNRFDQATGTFRALRQEDGLPDNTILTLVEDASHTLWLGTPSGLSQLIIRKNKAGQDTFTSKNYDESDGLPGRAFNDNAAYKTSRGELVFGGASGFTIFRPETFRADAPRPTVVLTDLQIFNHSVRPGQEVDGSVALNQSITKTPGITLTHQQNVFSIEFAALNFVHPEKSRYQYKLEGFNDDWLTADSRVRKATFTNLNPGDYVFRVRVADNDRGWNQDGSQLTIHILPPFWKSPLAYVLYGLLIIGILLLARWILLERARLNFRMEQDRRHAQQMHELDEMKIRFFTNVSHEFRTPLTLVISPLEQLIKKEDDPGQQRQFLLIYRNAKRLLNLVNQLLDFRKMEVQGLRLHPTRHDIVDFCREIFYSFSDLSEKKHIHFTFDANVTELETVFDQDKLERILFNLLSNAFKFTPEHGQVAITVQVPDPTCQPPSDTETERWLTIQVIDTGIGIAPAQQEKIFERFFQSDLPGSLINQGSGIGLSITREFVQLHGGTLSVESVPDGGSTFTVRLPMRTETELAALYQPVREAVLTAEVALPSVMPGNQTGKRGGKKPVLLVVEDNEDFRFYLKDNLNREYTILEAANGKEGWQLTQAHLPDLVVSDVMMPEMDGIALCRRIKDDRRTAHIPVLLLTARSAEEQRLEGFETGASDYITKPFNVQLLLARIRNLIAQQNLLLKALQPGPNLTPGEVAVTSLDEKLVQKALSLVEKNIANPDFSVEELSRELGMSRVHLYKELLALTERSLIEFIRTIRLRRAAQLLGKSQLSVAEIAYQVGFNNPKNFTKYFKQEFGVIPSQYAVGNQQQPTE</sequence>
<accession>A0ABR6W6J4</accession>
<dbReference type="PROSITE" id="PS01124">
    <property type="entry name" value="HTH_ARAC_FAMILY_2"/>
    <property type="match status" value="1"/>
</dbReference>
<dbReference type="InterPro" id="IPR036890">
    <property type="entry name" value="HATPase_C_sf"/>
</dbReference>
<keyword evidence="7" id="KW-0472">Membrane</keyword>
<feature type="domain" description="Response regulatory" evidence="11">
    <location>
        <begin position="1137"/>
        <end position="1252"/>
    </location>
</feature>
<keyword evidence="4" id="KW-0805">Transcription regulation</keyword>
<dbReference type="SMART" id="SM00342">
    <property type="entry name" value="HTH_ARAC"/>
    <property type="match status" value="1"/>
</dbReference>
<dbReference type="Gene3D" id="1.10.10.60">
    <property type="entry name" value="Homeodomain-like"/>
    <property type="match status" value="1"/>
</dbReference>
<comment type="catalytic activity">
    <reaction evidence="1">
        <text>ATP + protein L-histidine = ADP + protein N-phospho-L-histidine.</text>
        <dbReference type="EC" id="2.7.13.3"/>
    </reaction>
</comment>
<dbReference type="Gene3D" id="2.130.10.10">
    <property type="entry name" value="YVTN repeat-like/Quinoprotein amine dehydrogenase"/>
    <property type="match status" value="2"/>
</dbReference>
<dbReference type="PROSITE" id="PS51257">
    <property type="entry name" value="PROKAR_LIPOPROTEIN"/>
    <property type="match status" value="1"/>
</dbReference>
<dbReference type="PANTHER" id="PTHR43547:SF2">
    <property type="entry name" value="HYBRID SIGNAL TRANSDUCTION HISTIDINE KINASE C"/>
    <property type="match status" value="1"/>
</dbReference>
<dbReference type="SUPFAM" id="SSF63829">
    <property type="entry name" value="Calcium-dependent phosphotriesterase"/>
    <property type="match status" value="3"/>
</dbReference>
<dbReference type="PROSITE" id="PS50110">
    <property type="entry name" value="RESPONSE_REGULATORY"/>
    <property type="match status" value="1"/>
</dbReference>
<dbReference type="PRINTS" id="PR00344">
    <property type="entry name" value="BCTRLSENSOR"/>
</dbReference>
<feature type="domain" description="Histidine kinase" evidence="10">
    <location>
        <begin position="869"/>
        <end position="1097"/>
    </location>
</feature>
<evidence type="ECO:0000313" key="12">
    <source>
        <dbReference type="EMBL" id="MBC3791773.1"/>
    </source>
</evidence>
<dbReference type="CDD" id="cd00082">
    <property type="entry name" value="HisKA"/>
    <property type="match status" value="1"/>
</dbReference>
<evidence type="ECO:0000256" key="4">
    <source>
        <dbReference type="ARBA" id="ARBA00023015"/>
    </source>
</evidence>
<evidence type="ECO:0000313" key="13">
    <source>
        <dbReference type="Proteomes" id="UP000700732"/>
    </source>
</evidence>
<dbReference type="InterPro" id="IPR005467">
    <property type="entry name" value="His_kinase_dom"/>
</dbReference>
<feature type="transmembrane region" description="Helical" evidence="7">
    <location>
        <begin position="816"/>
        <end position="836"/>
    </location>
</feature>